<organism evidence="1 2">
    <name type="scientific">Punica granatum</name>
    <name type="common">Pomegranate</name>
    <dbReference type="NCBI Taxonomy" id="22663"/>
    <lineage>
        <taxon>Eukaryota</taxon>
        <taxon>Viridiplantae</taxon>
        <taxon>Streptophyta</taxon>
        <taxon>Embryophyta</taxon>
        <taxon>Tracheophyta</taxon>
        <taxon>Spermatophyta</taxon>
        <taxon>Magnoliopsida</taxon>
        <taxon>eudicotyledons</taxon>
        <taxon>Gunneridae</taxon>
        <taxon>Pentapetalae</taxon>
        <taxon>rosids</taxon>
        <taxon>malvids</taxon>
        <taxon>Myrtales</taxon>
        <taxon>Lythraceae</taxon>
        <taxon>Punica</taxon>
    </lineage>
</organism>
<dbReference type="PANTHER" id="PTHR33156:SF73">
    <property type="entry name" value="PROTEIN NUCLEAR FUSION DEFECTIVE 6, CHLOROPLASTIC_MITOCHONDRIAL-LIKE"/>
    <property type="match status" value="1"/>
</dbReference>
<proteinExistence type="predicted"/>
<protein>
    <submittedName>
        <fullName evidence="1">Uncharacterized protein</fullName>
    </submittedName>
</protein>
<gene>
    <name evidence="1" type="ORF">CRG98_003394</name>
</gene>
<evidence type="ECO:0000313" key="1">
    <source>
        <dbReference type="EMBL" id="PKI76283.1"/>
    </source>
</evidence>
<keyword evidence="2" id="KW-1185">Reference proteome</keyword>
<dbReference type="PANTHER" id="PTHR33156">
    <property type="entry name" value="OS02G0230000 PROTEIN"/>
    <property type="match status" value="1"/>
</dbReference>
<dbReference type="AlphaFoldDB" id="A0A2I0L6M4"/>
<comment type="caution">
    <text evidence="1">The sequence shown here is derived from an EMBL/GenBank/DDBJ whole genome shotgun (WGS) entry which is preliminary data.</text>
</comment>
<dbReference type="EMBL" id="PGOL01000126">
    <property type="protein sequence ID" value="PKI76283.1"/>
    <property type="molecule type" value="Genomic_DNA"/>
</dbReference>
<dbReference type="Proteomes" id="UP000233551">
    <property type="component" value="Unassembled WGS sequence"/>
</dbReference>
<evidence type="ECO:0000313" key="2">
    <source>
        <dbReference type="Proteomes" id="UP000233551"/>
    </source>
</evidence>
<dbReference type="InterPro" id="IPR043459">
    <property type="entry name" value="NFD6/NOXY2-like"/>
</dbReference>
<reference evidence="1 2" key="1">
    <citation type="submission" date="2017-11" db="EMBL/GenBank/DDBJ databases">
        <title>De-novo sequencing of pomegranate (Punica granatum L.) genome.</title>
        <authorList>
            <person name="Akparov Z."/>
            <person name="Amiraslanov A."/>
            <person name="Hajiyeva S."/>
            <person name="Abbasov M."/>
            <person name="Kaur K."/>
            <person name="Hamwieh A."/>
            <person name="Solovyev V."/>
            <person name="Salamov A."/>
            <person name="Braich B."/>
            <person name="Kosarev P."/>
            <person name="Mahmoud A."/>
            <person name="Hajiyev E."/>
            <person name="Babayeva S."/>
            <person name="Izzatullayeva V."/>
            <person name="Mammadov A."/>
            <person name="Mammadov A."/>
            <person name="Sharifova S."/>
            <person name="Ojaghi J."/>
            <person name="Eynullazada K."/>
            <person name="Bayramov B."/>
            <person name="Abdulazimova A."/>
            <person name="Shahmuradov I."/>
        </authorList>
    </citation>
    <scope>NUCLEOTIDE SEQUENCE [LARGE SCALE GENOMIC DNA]</scope>
    <source>
        <strain evidence="2">cv. AG2017</strain>
        <tissue evidence="1">Leaf</tissue>
    </source>
</reference>
<accession>A0A2I0L6M4</accession>
<name>A0A2I0L6M4_PUNGR</name>
<dbReference type="GeneID" id="116198624"/>
<sequence length="93" mass="9893">MASSKVLSRLSSRLQPLSLRLGKPALSPSPLHSQGPSSSRRISRAISRLPTELSCVASMMPLHSAIASARLRSSLAMESQSWGIVPQGISMPL</sequence>